<keyword evidence="16" id="KW-1185">Reference proteome</keyword>
<evidence type="ECO:0000256" key="7">
    <source>
        <dbReference type="ARBA" id="ARBA00022984"/>
    </source>
</evidence>
<evidence type="ECO:0000256" key="9">
    <source>
        <dbReference type="ARBA" id="ARBA00023316"/>
    </source>
</evidence>
<dbReference type="Pfam" id="PF02875">
    <property type="entry name" value="Mur_ligase_C"/>
    <property type="match status" value="1"/>
</dbReference>
<dbReference type="GO" id="GO:0005737">
    <property type="term" value="C:cytoplasm"/>
    <property type="evidence" value="ECO:0007669"/>
    <property type="project" value="UniProtKB-SubCell"/>
</dbReference>
<dbReference type="Pfam" id="PF01225">
    <property type="entry name" value="Mur_ligase"/>
    <property type="match status" value="1"/>
</dbReference>
<dbReference type="Gene3D" id="3.40.1190.10">
    <property type="entry name" value="Mur-like, catalytic domain"/>
    <property type="match status" value="1"/>
</dbReference>
<dbReference type="Pfam" id="PF08245">
    <property type="entry name" value="Mur_ligase_M"/>
    <property type="match status" value="1"/>
</dbReference>
<evidence type="ECO:0000256" key="1">
    <source>
        <dbReference type="ARBA" id="ARBA00022490"/>
    </source>
</evidence>
<keyword evidence="9 10" id="KW-0961">Cell wall biogenesis/degradation</keyword>
<gene>
    <name evidence="10" type="primary">murF</name>
    <name evidence="15" type="ORF">IE331_06215</name>
</gene>
<dbReference type="GO" id="GO:0047480">
    <property type="term" value="F:UDP-N-acetylmuramoyl-tripeptide-D-alanyl-D-alanine ligase activity"/>
    <property type="evidence" value="ECO:0007669"/>
    <property type="project" value="UniProtKB-UniRule"/>
</dbReference>
<accession>A0A927K7R2</accession>
<evidence type="ECO:0000259" key="14">
    <source>
        <dbReference type="Pfam" id="PF08245"/>
    </source>
</evidence>
<keyword evidence="6 10" id="KW-0133">Cell shape</keyword>
<keyword evidence="4 10" id="KW-0547">Nucleotide-binding</keyword>
<feature type="domain" description="Mur ligase C-terminal" evidence="13">
    <location>
        <begin position="319"/>
        <end position="447"/>
    </location>
</feature>
<dbReference type="PANTHER" id="PTHR43024:SF1">
    <property type="entry name" value="UDP-N-ACETYLMURAMOYL-TRIPEPTIDE--D-ALANYL-D-ALANINE LIGASE"/>
    <property type="match status" value="1"/>
</dbReference>
<dbReference type="SUPFAM" id="SSF53623">
    <property type="entry name" value="MurD-like peptide ligases, catalytic domain"/>
    <property type="match status" value="1"/>
</dbReference>
<evidence type="ECO:0000256" key="6">
    <source>
        <dbReference type="ARBA" id="ARBA00022960"/>
    </source>
</evidence>
<name>A0A927K7R2_9ACTN</name>
<comment type="pathway">
    <text evidence="10 11">Cell wall biogenesis; peptidoglycan biosynthesis.</text>
</comment>
<keyword evidence="8 10" id="KW-0131">Cell cycle</keyword>
<dbReference type="InterPro" id="IPR005863">
    <property type="entry name" value="UDP-N-AcMur_synth"/>
</dbReference>
<dbReference type="InterPro" id="IPR051046">
    <property type="entry name" value="MurCDEF_CellWall_CoF430Synth"/>
</dbReference>
<dbReference type="InterPro" id="IPR036565">
    <property type="entry name" value="Mur-like_cat_sf"/>
</dbReference>
<dbReference type="EMBL" id="JACYXZ010000001">
    <property type="protein sequence ID" value="MBD8869215.1"/>
    <property type="molecule type" value="Genomic_DNA"/>
</dbReference>
<comment type="caution">
    <text evidence="15">The sequence shown here is derived from an EMBL/GenBank/DDBJ whole genome shotgun (WGS) entry which is preliminary data.</text>
</comment>
<keyword evidence="7 10" id="KW-0573">Peptidoglycan synthesis</keyword>
<dbReference type="GO" id="GO:0008360">
    <property type="term" value="P:regulation of cell shape"/>
    <property type="evidence" value="ECO:0007669"/>
    <property type="project" value="UniProtKB-KW"/>
</dbReference>
<dbReference type="GO" id="GO:0051301">
    <property type="term" value="P:cell division"/>
    <property type="evidence" value="ECO:0007669"/>
    <property type="project" value="UniProtKB-KW"/>
</dbReference>
<evidence type="ECO:0000256" key="3">
    <source>
        <dbReference type="ARBA" id="ARBA00022618"/>
    </source>
</evidence>
<dbReference type="HAMAP" id="MF_02019">
    <property type="entry name" value="MurF"/>
    <property type="match status" value="1"/>
</dbReference>
<evidence type="ECO:0000256" key="2">
    <source>
        <dbReference type="ARBA" id="ARBA00022598"/>
    </source>
</evidence>
<dbReference type="InterPro" id="IPR035911">
    <property type="entry name" value="MurE/MurF_N"/>
</dbReference>
<evidence type="ECO:0000259" key="13">
    <source>
        <dbReference type="Pfam" id="PF02875"/>
    </source>
</evidence>
<dbReference type="InterPro" id="IPR000713">
    <property type="entry name" value="Mur_ligase_N"/>
</dbReference>
<evidence type="ECO:0000313" key="16">
    <source>
        <dbReference type="Proteomes" id="UP000616839"/>
    </source>
</evidence>
<comment type="catalytic activity">
    <reaction evidence="10 11">
        <text>D-alanyl-D-alanine + UDP-N-acetyl-alpha-D-muramoyl-L-alanyl-gamma-D-glutamyl-meso-2,6-diaminopimelate + ATP = UDP-N-acetyl-alpha-D-muramoyl-L-alanyl-gamma-D-glutamyl-meso-2,6-diaminopimeloyl-D-alanyl-D-alanine + ADP + phosphate + H(+)</text>
        <dbReference type="Rhea" id="RHEA:28374"/>
        <dbReference type="ChEBI" id="CHEBI:15378"/>
        <dbReference type="ChEBI" id="CHEBI:30616"/>
        <dbReference type="ChEBI" id="CHEBI:43474"/>
        <dbReference type="ChEBI" id="CHEBI:57822"/>
        <dbReference type="ChEBI" id="CHEBI:61386"/>
        <dbReference type="ChEBI" id="CHEBI:83905"/>
        <dbReference type="ChEBI" id="CHEBI:456216"/>
        <dbReference type="EC" id="6.3.2.10"/>
    </reaction>
</comment>
<keyword evidence="3 10" id="KW-0132">Cell division</keyword>
<dbReference type="NCBIfam" id="TIGR01143">
    <property type="entry name" value="murF"/>
    <property type="match status" value="1"/>
</dbReference>
<dbReference type="InterPro" id="IPR004101">
    <property type="entry name" value="Mur_ligase_C"/>
</dbReference>
<feature type="domain" description="Mur ligase N-terminal catalytic" evidence="12">
    <location>
        <begin position="29"/>
        <end position="73"/>
    </location>
</feature>
<dbReference type="Proteomes" id="UP000616839">
    <property type="component" value="Unassembled WGS sequence"/>
</dbReference>
<comment type="function">
    <text evidence="10 11">Involved in cell wall formation. Catalyzes the final step in the synthesis of UDP-N-acetylmuramoyl-pentapeptide, the precursor of murein.</text>
</comment>
<evidence type="ECO:0000256" key="11">
    <source>
        <dbReference type="RuleBase" id="RU004136"/>
    </source>
</evidence>
<dbReference type="EC" id="6.3.2.10" evidence="10 11"/>
<proteinExistence type="inferred from homology"/>
<evidence type="ECO:0000256" key="5">
    <source>
        <dbReference type="ARBA" id="ARBA00022840"/>
    </source>
</evidence>
<comment type="subcellular location">
    <subcellularLocation>
        <location evidence="10 11">Cytoplasm</location>
    </subcellularLocation>
</comment>
<dbReference type="Gene3D" id="3.90.190.20">
    <property type="entry name" value="Mur ligase, C-terminal domain"/>
    <property type="match status" value="1"/>
</dbReference>
<evidence type="ECO:0000256" key="4">
    <source>
        <dbReference type="ARBA" id="ARBA00022741"/>
    </source>
</evidence>
<sequence>MIPMTLAEIADVVGGTAHGDAVVTGPAFVDSREVVPGGLFLAVAGERADGHDYAAQAVAAGAAAVLGSRAPGVPCVVVPDPVTALGRLARHVRDRLPGLTVIALTGSQGKTGTKDYLAQVLAASGETVATQGNLNNEIGVPLTVLRATATTRHLVVEMGARGLGHIGYLCDVARPTIAAVLNVGTAHLSEFGSREAIARAKGEILEGLPGDGVAVLNADDDLVRAMAERTGARRRTFGVASGSDLSWSDLDLDDLGRPEVTFTHARAGGVDRARVRLRQSGAHQVPNAAAAAALALAAGVGFDDVAAALRGAGSLSRWRMEMTELADGTVVVNDAYNANPASMAAALDTATGIAARRGGRTVAVLGEMKELGSESPTAHREVGAVAARSGVDRLLVVGEPAAGMVDGARSVTDWPGTAVPVADRGEALAWLRENVAAGDVVLVKASRGAALEVVAEALVNPEGPHA</sequence>
<dbReference type="InterPro" id="IPR013221">
    <property type="entry name" value="Mur_ligase_cen"/>
</dbReference>
<dbReference type="Gene3D" id="3.40.1390.10">
    <property type="entry name" value="MurE/MurF, N-terminal domain"/>
    <property type="match status" value="1"/>
</dbReference>
<evidence type="ECO:0000313" key="15">
    <source>
        <dbReference type="EMBL" id="MBD8869215.1"/>
    </source>
</evidence>
<dbReference type="InterPro" id="IPR036615">
    <property type="entry name" value="Mur_ligase_C_dom_sf"/>
</dbReference>
<dbReference type="GO" id="GO:0005524">
    <property type="term" value="F:ATP binding"/>
    <property type="evidence" value="ECO:0007669"/>
    <property type="project" value="UniProtKB-UniRule"/>
</dbReference>
<organism evidence="15 16">
    <name type="scientific">Nocardioides donggukensis</name>
    <dbReference type="NCBI Taxonomy" id="2774019"/>
    <lineage>
        <taxon>Bacteria</taxon>
        <taxon>Bacillati</taxon>
        <taxon>Actinomycetota</taxon>
        <taxon>Actinomycetes</taxon>
        <taxon>Propionibacteriales</taxon>
        <taxon>Nocardioidaceae</taxon>
        <taxon>Nocardioides</taxon>
    </lineage>
</organism>
<comment type="similarity">
    <text evidence="10">Belongs to the MurCDEF family. MurF subfamily.</text>
</comment>
<dbReference type="SUPFAM" id="SSF53244">
    <property type="entry name" value="MurD-like peptide ligases, peptide-binding domain"/>
    <property type="match status" value="1"/>
</dbReference>
<keyword evidence="2 10" id="KW-0436">Ligase</keyword>
<dbReference type="GO" id="GO:0071555">
    <property type="term" value="P:cell wall organization"/>
    <property type="evidence" value="ECO:0007669"/>
    <property type="project" value="UniProtKB-KW"/>
</dbReference>
<dbReference type="SUPFAM" id="SSF63418">
    <property type="entry name" value="MurE/MurF N-terminal domain"/>
    <property type="match status" value="1"/>
</dbReference>
<dbReference type="GO" id="GO:0009252">
    <property type="term" value="P:peptidoglycan biosynthetic process"/>
    <property type="evidence" value="ECO:0007669"/>
    <property type="project" value="UniProtKB-UniRule"/>
</dbReference>
<feature type="domain" description="Mur ligase central" evidence="14">
    <location>
        <begin position="105"/>
        <end position="295"/>
    </location>
</feature>
<keyword evidence="1 10" id="KW-0963">Cytoplasm</keyword>
<dbReference type="PANTHER" id="PTHR43024">
    <property type="entry name" value="UDP-N-ACETYLMURAMOYL-TRIPEPTIDE--D-ALANYL-D-ALANINE LIGASE"/>
    <property type="match status" value="1"/>
</dbReference>
<reference evidence="15" key="1">
    <citation type="submission" date="2020-09" db="EMBL/GenBank/DDBJ databases">
        <title>Nocardioides sp. strain MJB4 16S ribosomal RNA gene Genome sequencing and assembly.</title>
        <authorList>
            <person name="Kim I."/>
        </authorList>
    </citation>
    <scope>NUCLEOTIDE SEQUENCE</scope>
    <source>
        <strain evidence="15">MJB4</strain>
    </source>
</reference>
<keyword evidence="5 10" id="KW-0067">ATP-binding</keyword>
<comment type="caution">
    <text evidence="10">Lacks conserved residue(s) required for the propagation of feature annotation.</text>
</comment>
<evidence type="ECO:0000256" key="10">
    <source>
        <dbReference type="HAMAP-Rule" id="MF_02019"/>
    </source>
</evidence>
<protein>
    <recommendedName>
        <fullName evidence="10 11">UDP-N-acetylmuramoyl-tripeptide--D-alanyl-D-alanine ligase</fullName>
        <ecNumber evidence="10 11">6.3.2.10</ecNumber>
    </recommendedName>
    <alternativeName>
        <fullName evidence="10">D-alanyl-D-alanine-adding enzyme</fullName>
    </alternativeName>
</protein>
<evidence type="ECO:0000256" key="8">
    <source>
        <dbReference type="ARBA" id="ARBA00023306"/>
    </source>
</evidence>
<evidence type="ECO:0000259" key="12">
    <source>
        <dbReference type="Pfam" id="PF01225"/>
    </source>
</evidence>
<dbReference type="AlphaFoldDB" id="A0A927K7R2"/>